<evidence type="ECO:0000256" key="1">
    <source>
        <dbReference type="SAM" id="Phobius"/>
    </source>
</evidence>
<evidence type="ECO:0000313" key="3">
    <source>
        <dbReference type="Proteomes" id="UP000818323"/>
    </source>
</evidence>
<protein>
    <recommendedName>
        <fullName evidence="4">Holin</fullName>
    </recommendedName>
</protein>
<evidence type="ECO:0000313" key="2">
    <source>
        <dbReference type="EMBL" id="NBJ24143.1"/>
    </source>
</evidence>
<dbReference type="Proteomes" id="UP000818323">
    <property type="component" value="Unassembled WGS sequence"/>
</dbReference>
<proteinExistence type="predicted"/>
<keyword evidence="1" id="KW-0472">Membrane</keyword>
<name>A0ABW9YUS6_9HYPH</name>
<dbReference type="EMBL" id="JAAAXJ010000003">
    <property type="protein sequence ID" value="NBJ24143.1"/>
    <property type="molecule type" value="Genomic_DNA"/>
</dbReference>
<keyword evidence="1" id="KW-0812">Transmembrane</keyword>
<keyword evidence="3" id="KW-1185">Reference proteome</keyword>
<evidence type="ECO:0008006" key="4">
    <source>
        <dbReference type="Google" id="ProtNLM"/>
    </source>
</evidence>
<gene>
    <name evidence="2" type="ORF">GR303_07205</name>
</gene>
<organism evidence="2 3">
    <name type="scientific">Microvirga arsenatis</name>
    <dbReference type="NCBI Taxonomy" id="2692265"/>
    <lineage>
        <taxon>Bacteria</taxon>
        <taxon>Pseudomonadati</taxon>
        <taxon>Pseudomonadota</taxon>
        <taxon>Alphaproteobacteria</taxon>
        <taxon>Hyphomicrobiales</taxon>
        <taxon>Methylobacteriaceae</taxon>
        <taxon>Microvirga</taxon>
    </lineage>
</organism>
<reference evidence="2 3" key="1">
    <citation type="submission" date="2020-01" db="EMBL/GenBank/DDBJ databases">
        <title>Microvirga sp. nov., an arsenate reduction bacterium isolated from Tibet hotspring sediments.</title>
        <authorList>
            <person name="Yuan C.-G."/>
        </authorList>
    </citation>
    <scope>NUCLEOTIDE SEQUENCE [LARGE SCALE GENOMIC DNA]</scope>
    <source>
        <strain evidence="2 3">SYSU G3D203</strain>
    </source>
</reference>
<comment type="caution">
    <text evidence="2">The sequence shown here is derived from an EMBL/GenBank/DDBJ whole genome shotgun (WGS) entry which is preliminary data.</text>
</comment>
<sequence>MTPLIVLDIAARIADRLVKSPSVPIEAPEKPVVKVEVAKELQPVLEHLTNNEPWYRSRVSWGAIFAILGGVATIGTMAANGVPLSWETYGPPLGSIGGGIGTLYGRWKARKPLGA</sequence>
<accession>A0ABW9YUS6</accession>
<feature type="transmembrane region" description="Helical" evidence="1">
    <location>
        <begin position="59"/>
        <end position="79"/>
    </location>
</feature>
<dbReference type="RefSeq" id="WP_161726029.1">
    <property type="nucleotide sequence ID" value="NZ_JAAAXI010000027.1"/>
</dbReference>
<keyword evidence="1" id="KW-1133">Transmembrane helix</keyword>